<protein>
    <submittedName>
        <fullName evidence="1">Carbohydrate kinase</fullName>
    </submittedName>
</protein>
<dbReference type="EMBL" id="JAOXLN010000018">
    <property type="protein sequence ID" value="MDZ5087124.1"/>
    <property type="molecule type" value="Genomic_DNA"/>
</dbReference>
<comment type="caution">
    <text evidence="1">The sequence shown here is derived from an EMBL/GenBank/DDBJ whole genome shotgun (WGS) entry which is preliminary data.</text>
</comment>
<sequence length="320" mass="33452">MRALVIGEALIDVVERGHERAAGTERDGRVAGEHVGGSPLNVAVGLARLGREVDFLTHIGTDDYGHRVREFVETAGVHVVPGSDTAERTATARAVLDEDGSATYSFDIDWQLSGTAPVPPPLVVHTGSIATVLEPGCLATAALVDTYHTSATVTFDPNIRSALITDADAARDRIDRLLEKADVIKVSDEDLRWIDPRRSPEQIGEAWLALGASIVVVTLGAEGALAMCAAGNVRVPAPRVEVVDTVGAGDAFMTGLVDALWSRDLLGAPRRAALARLDTDTLTATVRAATLCAAVTVTRAGADLPDRAALDTAGSSEILG</sequence>
<name>A0ACC6MJH1_MYCPF</name>
<evidence type="ECO:0000313" key="2">
    <source>
        <dbReference type="Proteomes" id="UP001289645"/>
    </source>
</evidence>
<accession>A0ACC6MJH1</accession>
<evidence type="ECO:0000313" key="1">
    <source>
        <dbReference type="EMBL" id="MDZ5087124.1"/>
    </source>
</evidence>
<organism evidence="1 2">
    <name type="scientific">Mycolicibacterium parafortuitum</name>
    <name type="common">Mycobacterium parafortuitum</name>
    <dbReference type="NCBI Taxonomy" id="39692"/>
    <lineage>
        <taxon>Bacteria</taxon>
        <taxon>Bacillati</taxon>
        <taxon>Actinomycetota</taxon>
        <taxon>Actinomycetes</taxon>
        <taxon>Mycobacteriales</taxon>
        <taxon>Mycobacteriaceae</taxon>
        <taxon>Mycolicibacterium</taxon>
    </lineage>
</organism>
<proteinExistence type="predicted"/>
<keyword evidence="1" id="KW-0418">Kinase</keyword>
<dbReference type="Proteomes" id="UP001289645">
    <property type="component" value="Unassembled WGS sequence"/>
</dbReference>
<keyword evidence="1" id="KW-0808">Transferase</keyword>
<keyword evidence="2" id="KW-1185">Reference proteome</keyword>
<gene>
    <name evidence="1" type="ORF">OHX15_17180</name>
</gene>
<reference evidence="1 2" key="1">
    <citation type="journal article" date="2021" name="Chemosphere">
        <title>Bioballs carrying a syntrophic Rhodococcus and Mycolicibacterium consortium for simultaneous sorption and biodegradation of fuel oil in contaminated freshwater.</title>
        <authorList>
            <person name="Naloka K."/>
            <person name="Polrit D."/>
            <person name="Muangchinda C."/>
            <person name="Thoetkiattikul H."/>
            <person name="Pinyakong O."/>
        </authorList>
    </citation>
    <scope>NUCLEOTIDE SEQUENCE [LARGE SCALE GENOMIC DNA]</scope>
    <source>
        <strain evidence="1 2">J101</strain>
    </source>
</reference>